<dbReference type="Proteomes" id="UP000718593">
    <property type="component" value="Unassembled WGS sequence"/>
</dbReference>
<name>A0A930BUM8_9RHOO</name>
<dbReference type="Gene3D" id="3.30.565.10">
    <property type="entry name" value="Histidine kinase-like ATPase, C-terminal domain"/>
    <property type="match status" value="1"/>
</dbReference>
<evidence type="ECO:0000256" key="1">
    <source>
        <dbReference type="ARBA" id="ARBA00000085"/>
    </source>
</evidence>
<dbReference type="InterPro" id="IPR003661">
    <property type="entry name" value="HisK_dim/P_dom"/>
</dbReference>
<dbReference type="Pfam" id="PF02518">
    <property type="entry name" value="HATPase_c"/>
    <property type="match status" value="1"/>
</dbReference>
<dbReference type="InterPro" id="IPR021796">
    <property type="entry name" value="Tll0287-like_dom"/>
</dbReference>
<dbReference type="AlphaFoldDB" id="A0A930BUM8"/>
<dbReference type="InterPro" id="IPR036097">
    <property type="entry name" value="HisK_dim/P_sf"/>
</dbReference>
<comment type="caution">
    <text evidence="6">The sequence shown here is derived from an EMBL/GenBank/DDBJ whole genome shotgun (WGS) entry which is preliminary data.</text>
</comment>
<evidence type="ECO:0000256" key="4">
    <source>
        <dbReference type="SAM" id="Phobius"/>
    </source>
</evidence>
<dbReference type="CDD" id="cd00082">
    <property type="entry name" value="HisKA"/>
    <property type="match status" value="1"/>
</dbReference>
<keyword evidence="4" id="KW-1133">Transmembrane helix</keyword>
<dbReference type="PRINTS" id="PR00344">
    <property type="entry name" value="BCTRLSENSOR"/>
</dbReference>
<dbReference type="PROSITE" id="PS50109">
    <property type="entry name" value="HIS_KIN"/>
    <property type="match status" value="1"/>
</dbReference>
<dbReference type="PANTHER" id="PTHR43065">
    <property type="entry name" value="SENSOR HISTIDINE KINASE"/>
    <property type="match status" value="1"/>
</dbReference>
<dbReference type="InterPro" id="IPR005467">
    <property type="entry name" value="His_kinase_dom"/>
</dbReference>
<dbReference type="CDD" id="cd16943">
    <property type="entry name" value="HATPase_AtoS-like"/>
    <property type="match status" value="1"/>
</dbReference>
<dbReference type="SMART" id="SM00387">
    <property type="entry name" value="HATPase_c"/>
    <property type="match status" value="1"/>
</dbReference>
<evidence type="ECO:0000313" key="7">
    <source>
        <dbReference type="Proteomes" id="UP000718593"/>
    </source>
</evidence>
<dbReference type="InterPro" id="IPR004358">
    <property type="entry name" value="Sig_transdc_His_kin-like_C"/>
</dbReference>
<dbReference type="GO" id="GO:0000155">
    <property type="term" value="F:phosphorelay sensor kinase activity"/>
    <property type="evidence" value="ECO:0007669"/>
    <property type="project" value="InterPro"/>
</dbReference>
<organism evidence="6 7">
    <name type="scientific">Dechloromonas agitata</name>
    <dbReference type="NCBI Taxonomy" id="73030"/>
    <lineage>
        <taxon>Bacteria</taxon>
        <taxon>Pseudomonadati</taxon>
        <taxon>Pseudomonadota</taxon>
        <taxon>Betaproteobacteria</taxon>
        <taxon>Rhodocyclales</taxon>
        <taxon>Azonexaceae</taxon>
        <taxon>Dechloromonas</taxon>
    </lineage>
</organism>
<dbReference type="InterPro" id="IPR003594">
    <property type="entry name" value="HATPase_dom"/>
</dbReference>
<gene>
    <name evidence="6" type="ORF">HXL68_03310</name>
</gene>
<dbReference type="Pfam" id="PF11845">
    <property type="entry name" value="Tll0287-like"/>
    <property type="match status" value="1"/>
</dbReference>
<reference evidence="6" key="1">
    <citation type="submission" date="2020-04" db="EMBL/GenBank/DDBJ databases">
        <title>Deep metagenomics examines the oral microbiome during advanced dental caries in children, revealing novel taxa and co-occurrences with host molecules.</title>
        <authorList>
            <person name="Baker J.L."/>
            <person name="Morton J.T."/>
            <person name="Dinis M."/>
            <person name="Alvarez R."/>
            <person name="Tran N.C."/>
            <person name="Knight R."/>
            <person name="Edlund A."/>
        </authorList>
    </citation>
    <scope>NUCLEOTIDE SEQUENCE</scope>
    <source>
        <strain evidence="6">JCVI_32_bin.24</strain>
    </source>
</reference>
<comment type="catalytic activity">
    <reaction evidence="1">
        <text>ATP + protein L-histidine = ADP + protein N-phospho-L-histidine.</text>
        <dbReference type="EC" id="2.7.13.3"/>
    </reaction>
</comment>
<dbReference type="PANTHER" id="PTHR43065:SF50">
    <property type="entry name" value="HISTIDINE KINASE"/>
    <property type="match status" value="1"/>
</dbReference>
<dbReference type="EC" id="2.7.13.3" evidence="2"/>
<keyword evidence="4" id="KW-0812">Transmembrane</keyword>
<dbReference type="InterPro" id="IPR036890">
    <property type="entry name" value="HATPase_C_sf"/>
</dbReference>
<accession>A0A930BUM8</accession>
<keyword evidence="3" id="KW-0597">Phosphoprotein</keyword>
<evidence type="ECO:0000313" key="6">
    <source>
        <dbReference type="EMBL" id="MBF1164050.1"/>
    </source>
</evidence>
<keyword evidence="4" id="KW-0472">Membrane</keyword>
<feature type="transmembrane region" description="Helical" evidence="4">
    <location>
        <begin position="53"/>
        <end position="72"/>
    </location>
</feature>
<protein>
    <recommendedName>
        <fullName evidence="2">histidine kinase</fullName>
        <ecNumber evidence="2">2.7.13.3</ecNumber>
    </recommendedName>
</protein>
<sequence length="351" mass="38953">MMLRYMAPLPVEESCLDCHRRQGYQVGDIRGGISVSQRYEPIENAMRNHTRDVLLASSISFVLATLLGWLLLELLRRRWLELASKVHELEETQSQLLQSEKMAAIGQLAAGVAHEINNPIGFVNSNLGSLKNYTGQLIDLLERSRKGEASEADFVAADFDYLKRDIDDLLHESRDGLERVKKIVADLKDFSHVDQSEWQEADLNAGIESTLNVVWNELKYKAEVVREFGDLPRIPCVAAQINQVVMNLLVNAAHAIDGRGTITVRTGHDTREAWIEIADTGRGIPADVMQRIFEPFYTTKPVGKGTGLGLSLSYDIVKKHGGRIEVSSQVGIGTTFRVTLPLHGLPCGPSA</sequence>
<evidence type="ECO:0000256" key="2">
    <source>
        <dbReference type="ARBA" id="ARBA00012438"/>
    </source>
</evidence>
<evidence type="ECO:0000259" key="5">
    <source>
        <dbReference type="PROSITE" id="PS50109"/>
    </source>
</evidence>
<proteinExistence type="predicted"/>
<dbReference type="SUPFAM" id="SSF55874">
    <property type="entry name" value="ATPase domain of HSP90 chaperone/DNA topoisomerase II/histidine kinase"/>
    <property type="match status" value="1"/>
</dbReference>
<dbReference type="SMART" id="SM00388">
    <property type="entry name" value="HisKA"/>
    <property type="match status" value="1"/>
</dbReference>
<dbReference type="EMBL" id="JABZMI010000034">
    <property type="protein sequence ID" value="MBF1164050.1"/>
    <property type="molecule type" value="Genomic_DNA"/>
</dbReference>
<evidence type="ECO:0000256" key="3">
    <source>
        <dbReference type="ARBA" id="ARBA00022553"/>
    </source>
</evidence>
<dbReference type="SUPFAM" id="SSF47384">
    <property type="entry name" value="Homodimeric domain of signal transducing histidine kinase"/>
    <property type="match status" value="1"/>
</dbReference>
<feature type="domain" description="Histidine kinase" evidence="5">
    <location>
        <begin position="111"/>
        <end position="344"/>
    </location>
</feature>
<dbReference type="Gene3D" id="1.10.287.130">
    <property type="match status" value="1"/>
</dbReference>